<dbReference type="GO" id="GO:0003676">
    <property type="term" value="F:nucleic acid binding"/>
    <property type="evidence" value="ECO:0007669"/>
    <property type="project" value="InterPro"/>
</dbReference>
<keyword evidence="1 4" id="KW-0489">Methyltransferase</keyword>
<sequence>MELHRSDESVDGLFGNKVRVIQSRKGYRVSEDAIILTWFARPNAGERIMDAGTGCGVIAFGLAMRDPSVTVVGVEIQRDLADRASRGVKLNNLEDRVFIVQGDVTKADHFFRPRSFDFIVCNPPYYEPGRGRINPQHERALCRHQLSMPIPQLFSVAKVLLRNFGRLDLIYPTAGIDGICNALKGTGFQITRMLWIHPHQEAPPGHVCVELALAEQINETFEGHLYLYDQQHQRTPFARAILSGEHSSGEAQYGQRVDVKAGGYFGRIRKN</sequence>
<dbReference type="InterPro" id="IPR007848">
    <property type="entry name" value="Small_mtfrase_dom"/>
</dbReference>
<organism evidence="4">
    <name type="scientific">Desulfomonile tiedjei</name>
    <dbReference type="NCBI Taxonomy" id="2358"/>
    <lineage>
        <taxon>Bacteria</taxon>
        <taxon>Pseudomonadati</taxon>
        <taxon>Thermodesulfobacteriota</taxon>
        <taxon>Desulfomonilia</taxon>
        <taxon>Desulfomonilales</taxon>
        <taxon>Desulfomonilaceae</taxon>
        <taxon>Desulfomonile</taxon>
    </lineage>
</organism>
<accession>A0A7C4EYD5</accession>
<dbReference type="GO" id="GO:0008170">
    <property type="term" value="F:N-methyltransferase activity"/>
    <property type="evidence" value="ECO:0007669"/>
    <property type="project" value="UniProtKB-ARBA"/>
</dbReference>
<feature type="domain" description="Methyltransferase small" evidence="3">
    <location>
        <begin position="42"/>
        <end position="128"/>
    </location>
</feature>
<gene>
    <name evidence="4" type="ORF">ENV54_12655</name>
</gene>
<protein>
    <submittedName>
        <fullName evidence="4">Methyltransferase domain-containing protein</fullName>
    </submittedName>
</protein>
<evidence type="ECO:0000256" key="2">
    <source>
        <dbReference type="ARBA" id="ARBA00022691"/>
    </source>
</evidence>
<comment type="caution">
    <text evidence="4">The sequence shown here is derived from an EMBL/GenBank/DDBJ whole genome shotgun (WGS) entry which is preliminary data.</text>
</comment>
<dbReference type="PROSITE" id="PS00092">
    <property type="entry name" value="N6_MTASE"/>
    <property type="match status" value="1"/>
</dbReference>
<dbReference type="Gene3D" id="3.40.50.150">
    <property type="entry name" value="Vaccinia Virus protein VP39"/>
    <property type="match status" value="1"/>
</dbReference>
<dbReference type="InterPro" id="IPR029063">
    <property type="entry name" value="SAM-dependent_MTases_sf"/>
</dbReference>
<keyword evidence="4" id="KW-0808">Transferase</keyword>
<keyword evidence="2" id="KW-0949">S-adenosyl-L-methionine</keyword>
<dbReference type="GO" id="GO:0008757">
    <property type="term" value="F:S-adenosylmethionine-dependent methyltransferase activity"/>
    <property type="evidence" value="ECO:0007669"/>
    <property type="project" value="UniProtKB-ARBA"/>
</dbReference>
<proteinExistence type="predicted"/>
<evidence type="ECO:0000259" key="3">
    <source>
        <dbReference type="Pfam" id="PF05175"/>
    </source>
</evidence>
<evidence type="ECO:0000313" key="4">
    <source>
        <dbReference type="EMBL" id="HGH62136.1"/>
    </source>
</evidence>
<dbReference type="PANTHER" id="PTHR47739">
    <property type="entry name" value="TRNA1(VAL) (ADENINE(37)-N6)-METHYLTRANSFERASE"/>
    <property type="match status" value="1"/>
</dbReference>
<name>A0A7C4EYD5_9BACT</name>
<dbReference type="PANTHER" id="PTHR47739:SF1">
    <property type="entry name" value="TRNA1(VAL) (ADENINE(37)-N6)-METHYLTRANSFERASE"/>
    <property type="match status" value="1"/>
</dbReference>
<dbReference type="CDD" id="cd02440">
    <property type="entry name" value="AdoMet_MTases"/>
    <property type="match status" value="1"/>
</dbReference>
<evidence type="ECO:0000256" key="1">
    <source>
        <dbReference type="ARBA" id="ARBA00022603"/>
    </source>
</evidence>
<dbReference type="InterPro" id="IPR050210">
    <property type="entry name" value="tRNA_Adenine-N(6)_MTase"/>
</dbReference>
<reference evidence="4" key="1">
    <citation type="journal article" date="2020" name="mSystems">
        <title>Genome- and Community-Level Interaction Insights into Carbon Utilization and Element Cycling Functions of Hydrothermarchaeota in Hydrothermal Sediment.</title>
        <authorList>
            <person name="Zhou Z."/>
            <person name="Liu Y."/>
            <person name="Xu W."/>
            <person name="Pan J."/>
            <person name="Luo Z.H."/>
            <person name="Li M."/>
        </authorList>
    </citation>
    <scope>NUCLEOTIDE SEQUENCE [LARGE SCALE GENOMIC DNA]</scope>
    <source>
        <strain evidence="4">SpSt-769</strain>
    </source>
</reference>
<dbReference type="Pfam" id="PF05175">
    <property type="entry name" value="MTS"/>
    <property type="match status" value="1"/>
</dbReference>
<dbReference type="InterPro" id="IPR002052">
    <property type="entry name" value="DNA_methylase_N6_adenine_CS"/>
</dbReference>
<dbReference type="GO" id="GO:0032259">
    <property type="term" value="P:methylation"/>
    <property type="evidence" value="ECO:0007669"/>
    <property type="project" value="UniProtKB-KW"/>
</dbReference>
<dbReference type="AlphaFoldDB" id="A0A7C4EYD5"/>
<dbReference type="EMBL" id="DTGT01000411">
    <property type="protein sequence ID" value="HGH62136.1"/>
    <property type="molecule type" value="Genomic_DNA"/>
</dbReference>
<dbReference type="SUPFAM" id="SSF53335">
    <property type="entry name" value="S-adenosyl-L-methionine-dependent methyltransferases"/>
    <property type="match status" value="1"/>
</dbReference>